<evidence type="ECO:0000256" key="1">
    <source>
        <dbReference type="SAM" id="Phobius"/>
    </source>
</evidence>
<keyword evidence="1" id="KW-0472">Membrane</keyword>
<dbReference type="Proteomes" id="UP000318833">
    <property type="component" value="Unassembled WGS sequence"/>
</dbReference>
<comment type="caution">
    <text evidence="2">The sequence shown here is derived from an EMBL/GenBank/DDBJ whole genome shotgun (WGS) entry which is preliminary data.</text>
</comment>
<protein>
    <submittedName>
        <fullName evidence="2">Cytochrome c-type biogenesis protein CcmH</fullName>
    </submittedName>
</protein>
<keyword evidence="1" id="KW-1133">Transmembrane helix</keyword>
<dbReference type="OrthoDB" id="9807384at2"/>
<dbReference type="EMBL" id="VLNR01000075">
    <property type="protein sequence ID" value="TSE04689.1"/>
    <property type="molecule type" value="Genomic_DNA"/>
</dbReference>
<keyword evidence="3" id="KW-1185">Reference proteome</keyword>
<sequence>MTNYKLRSIHMRFSIPLFSASRPWLCANKNEVGKFFLVFFFLIIGFKGSAQVSATIDSTTIDIGDEIRYRMQVEVDSTQIVVFPEGQTFTPLEVIESQKIDTSRNGKRFNLVKEYGLTQFDSGHYTIPRQKVMVGDQVFFTDSLKVEVRDVLVDTTKQKMYEIKPLVDVDAKFTFNWKKWLLWIGIPLLLLGVIAFFVFRRKKRAANKEDELPAYERAILALQRIDESHLLEKDSHKEYYSQLSDTARKYIDEEVYDHAMESTTDELIARLDEEIKSGSLNLDKNTVEDLKNVLKTADMAKFAKSKPDVITAKADRNVIEQVIHKTKSAIPEPTEEELLADEEYRKAVAERKRKKKIIFGSLGGVAVVAITLLIFILVKGYDVVKDTLVGHPTKELAESEWITSGYGAPPVTITTPKVLIRNAYQMSDEQKQILKGNETFIYGSLIGNFYVVVTTIQYNQPTEVKLDKVVEGVVGSFEALGAKNISVKDEEYETLGGAKGVKVFGSLEIVNPVTKKKQKNDYLMLNFAENGGFQQITLVYDIEDRYAKDVAERIINSVELRNAK</sequence>
<proteinExistence type="predicted"/>
<organism evidence="2 3">
    <name type="scientific">Aquimarina algiphila</name>
    <dbReference type="NCBI Taxonomy" id="2047982"/>
    <lineage>
        <taxon>Bacteria</taxon>
        <taxon>Pseudomonadati</taxon>
        <taxon>Bacteroidota</taxon>
        <taxon>Flavobacteriia</taxon>
        <taxon>Flavobacteriales</taxon>
        <taxon>Flavobacteriaceae</taxon>
        <taxon>Aquimarina</taxon>
    </lineage>
</organism>
<dbReference type="AlphaFoldDB" id="A0A554VD15"/>
<feature type="transmembrane region" description="Helical" evidence="1">
    <location>
        <begin position="357"/>
        <end position="378"/>
    </location>
</feature>
<reference evidence="2 3" key="1">
    <citation type="submission" date="2019-07" db="EMBL/GenBank/DDBJ databases">
        <title>The draft genome sequence of Aquimarina algiphila M91.</title>
        <authorList>
            <person name="Meng X."/>
        </authorList>
    </citation>
    <scope>NUCLEOTIDE SEQUENCE [LARGE SCALE GENOMIC DNA]</scope>
    <source>
        <strain evidence="2 3">M91</strain>
    </source>
</reference>
<gene>
    <name evidence="2" type="ORF">FOF46_25480</name>
</gene>
<evidence type="ECO:0000313" key="3">
    <source>
        <dbReference type="Proteomes" id="UP000318833"/>
    </source>
</evidence>
<evidence type="ECO:0000313" key="2">
    <source>
        <dbReference type="EMBL" id="TSE04689.1"/>
    </source>
</evidence>
<feature type="transmembrane region" description="Helical" evidence="1">
    <location>
        <begin position="180"/>
        <end position="199"/>
    </location>
</feature>
<dbReference type="NCBIfam" id="TIGR01167">
    <property type="entry name" value="LPXTG_anchor"/>
    <property type="match status" value="1"/>
</dbReference>
<name>A0A554VD15_9FLAO</name>
<keyword evidence="1" id="KW-0812">Transmembrane</keyword>
<accession>A0A554VD15</accession>